<dbReference type="EMBL" id="JAQIZT010000018">
    <property type="protein sequence ID" value="KAJ6957650.1"/>
    <property type="molecule type" value="Genomic_DNA"/>
</dbReference>
<comment type="caution">
    <text evidence="1">The sequence shown here is derived from an EMBL/GenBank/DDBJ whole genome shotgun (WGS) entry which is preliminary data.</text>
</comment>
<name>A0AAD6LBJ4_9ROSI</name>
<sequence length="105" mass="12127">MLPNESITSMFTRMITITNSLDGLGRTYTIAKIVRKIIKSQPKTWKAKGFTKLLLRELNGSLMNHKITMEKQEQGEKPKKTLEFKTIHHINDDDDDDVTLKRTLP</sequence>
<dbReference type="AlphaFoldDB" id="A0AAD6LBJ4"/>
<dbReference type="Proteomes" id="UP001164929">
    <property type="component" value="Chromosome 18"/>
</dbReference>
<keyword evidence="2" id="KW-1185">Reference proteome</keyword>
<reference evidence="1 2" key="1">
    <citation type="journal article" date="2023" name="Mol. Ecol. Resour.">
        <title>Chromosome-level genome assembly of a triploid poplar Populus alba 'Berolinensis'.</title>
        <authorList>
            <person name="Chen S."/>
            <person name="Yu Y."/>
            <person name="Wang X."/>
            <person name="Wang S."/>
            <person name="Zhang T."/>
            <person name="Zhou Y."/>
            <person name="He R."/>
            <person name="Meng N."/>
            <person name="Wang Y."/>
            <person name="Liu W."/>
            <person name="Liu Z."/>
            <person name="Liu J."/>
            <person name="Guo Q."/>
            <person name="Huang H."/>
            <person name="Sederoff R.R."/>
            <person name="Wang G."/>
            <person name="Qu G."/>
            <person name="Chen S."/>
        </authorList>
    </citation>
    <scope>NUCLEOTIDE SEQUENCE [LARGE SCALE GENOMIC DNA]</scope>
    <source>
        <strain evidence="1">SC-2020</strain>
    </source>
</reference>
<evidence type="ECO:0000313" key="1">
    <source>
        <dbReference type="EMBL" id="KAJ6957650.1"/>
    </source>
</evidence>
<evidence type="ECO:0000313" key="2">
    <source>
        <dbReference type="Proteomes" id="UP001164929"/>
    </source>
</evidence>
<organism evidence="1 2">
    <name type="scientific">Populus alba x Populus x berolinensis</name>
    <dbReference type="NCBI Taxonomy" id="444605"/>
    <lineage>
        <taxon>Eukaryota</taxon>
        <taxon>Viridiplantae</taxon>
        <taxon>Streptophyta</taxon>
        <taxon>Embryophyta</taxon>
        <taxon>Tracheophyta</taxon>
        <taxon>Spermatophyta</taxon>
        <taxon>Magnoliopsida</taxon>
        <taxon>eudicotyledons</taxon>
        <taxon>Gunneridae</taxon>
        <taxon>Pentapetalae</taxon>
        <taxon>rosids</taxon>
        <taxon>fabids</taxon>
        <taxon>Malpighiales</taxon>
        <taxon>Salicaceae</taxon>
        <taxon>Saliceae</taxon>
        <taxon>Populus</taxon>
    </lineage>
</organism>
<accession>A0AAD6LBJ4</accession>
<protein>
    <submittedName>
        <fullName evidence="1">Uncharacterized protein</fullName>
    </submittedName>
</protein>
<proteinExistence type="predicted"/>
<gene>
    <name evidence="1" type="ORF">NC653_039575</name>
</gene>